<dbReference type="AlphaFoldDB" id="A0A0J1BGS3"/>
<dbReference type="EC" id="3.1.21.3" evidence="1"/>
<gene>
    <name evidence="1" type="ORF">RISK_002353</name>
</gene>
<dbReference type="GO" id="GO:0009035">
    <property type="term" value="F:type I site-specific deoxyribonuclease activity"/>
    <property type="evidence" value="ECO:0007669"/>
    <property type="project" value="UniProtKB-EC"/>
</dbReference>
<dbReference type="EMBL" id="LECT01000017">
    <property type="protein sequence ID" value="KLU05721.1"/>
    <property type="molecule type" value="Genomic_DNA"/>
</dbReference>
<dbReference type="STRING" id="595434.RISK_002353"/>
<protein>
    <submittedName>
        <fullName evidence="1">Type I restriction-modification system, restriction subunit R</fullName>
        <ecNumber evidence="1">3.1.21.3</ecNumber>
    </submittedName>
</protein>
<proteinExistence type="predicted"/>
<dbReference type="RefSeq" id="WP_047814020.1">
    <property type="nucleotide sequence ID" value="NZ_LECT01000017.1"/>
</dbReference>
<comment type="caution">
    <text evidence="1">The sequence shown here is derived from an EMBL/GenBank/DDBJ whole genome shotgun (WGS) entry which is preliminary data.</text>
</comment>
<keyword evidence="1" id="KW-0378">Hydrolase</keyword>
<dbReference type="Proteomes" id="UP000036367">
    <property type="component" value="Unassembled WGS sequence"/>
</dbReference>
<reference evidence="1" key="1">
    <citation type="submission" date="2015-05" db="EMBL/GenBank/DDBJ databases">
        <title>Permanent draft genome of Rhodopirellula islandicus K833.</title>
        <authorList>
            <person name="Kizina J."/>
            <person name="Richter M."/>
            <person name="Glockner F.O."/>
            <person name="Harder J."/>
        </authorList>
    </citation>
    <scope>NUCLEOTIDE SEQUENCE [LARGE SCALE GENOMIC DNA]</scope>
    <source>
        <strain evidence="1">K833</strain>
    </source>
</reference>
<name>A0A0J1BGS3_RHOIS</name>
<sequence length="62" mass="6878">MNQIENNSPEQALLGDFAEALDDAVMNSGEVHQNQMTQYLNNPELAAKFQRVIFDLLLAKGA</sequence>
<evidence type="ECO:0000313" key="2">
    <source>
        <dbReference type="Proteomes" id="UP000036367"/>
    </source>
</evidence>
<organism evidence="1 2">
    <name type="scientific">Rhodopirellula islandica</name>
    <dbReference type="NCBI Taxonomy" id="595434"/>
    <lineage>
        <taxon>Bacteria</taxon>
        <taxon>Pseudomonadati</taxon>
        <taxon>Planctomycetota</taxon>
        <taxon>Planctomycetia</taxon>
        <taxon>Pirellulales</taxon>
        <taxon>Pirellulaceae</taxon>
        <taxon>Rhodopirellula</taxon>
    </lineage>
</organism>
<evidence type="ECO:0000313" key="1">
    <source>
        <dbReference type="EMBL" id="KLU05721.1"/>
    </source>
</evidence>
<keyword evidence="2" id="KW-1185">Reference proteome</keyword>
<accession>A0A0J1BGS3</accession>